<gene>
    <name evidence="2" type="ORF">POLS_LOCUS1378</name>
</gene>
<feature type="domain" description="Methyltransferase" evidence="1">
    <location>
        <begin position="57"/>
        <end position="177"/>
    </location>
</feature>
<dbReference type="SUPFAM" id="SSF53335">
    <property type="entry name" value="S-adenosyl-L-methionine-dependent methyltransferases"/>
    <property type="match status" value="1"/>
</dbReference>
<dbReference type="Proteomes" id="UP001153618">
    <property type="component" value="Unassembled WGS sequence"/>
</dbReference>
<keyword evidence="3" id="KW-1185">Reference proteome</keyword>
<dbReference type="AlphaFoldDB" id="A0A9W4HEB0"/>
<sequence length="288" mass="32576">MSANPEKFNDLYSSPYLVDYYDLVAPNSDSIDDASFYWRVYQELRSPLLKPTREPFVIMDVGTGTGRVIQGLSNSAAVIGDDFFNTKVLGVDNAQHMLDKAAQNLDSLFKEHVSWILGSALDLASVMAQSGYDKVDLLIFSIGSISHLSEKGQPEKFLEQVSRVLRPGTGRAYVSIYDESLLRKSEEIAFHQPEGITEIKSQTFPNIMYREFNHRGDIQDKVKDVKFELQVVEQTELGDQVLETNNISMRMRQWEEDELVSMSSDAGLNFVEKARGKHETFYVFSTSA</sequence>
<name>A0A9W4HEB0_PENOL</name>
<proteinExistence type="predicted"/>
<reference evidence="2" key="1">
    <citation type="submission" date="2021-07" db="EMBL/GenBank/DDBJ databases">
        <authorList>
            <person name="Branca A.L. A."/>
        </authorList>
    </citation>
    <scope>NUCLEOTIDE SEQUENCE</scope>
</reference>
<dbReference type="EMBL" id="CAJVOS010000010">
    <property type="protein sequence ID" value="CAG7983739.1"/>
    <property type="molecule type" value="Genomic_DNA"/>
</dbReference>
<evidence type="ECO:0000259" key="1">
    <source>
        <dbReference type="Pfam" id="PF13847"/>
    </source>
</evidence>
<dbReference type="InterPro" id="IPR050508">
    <property type="entry name" value="Methyltransf_Superfamily"/>
</dbReference>
<dbReference type="GO" id="GO:0008168">
    <property type="term" value="F:methyltransferase activity"/>
    <property type="evidence" value="ECO:0007669"/>
    <property type="project" value="TreeGrafter"/>
</dbReference>
<dbReference type="Gene3D" id="3.40.50.150">
    <property type="entry name" value="Vaccinia Virus protein VP39"/>
    <property type="match status" value="1"/>
</dbReference>
<organism evidence="2 3">
    <name type="scientific">Penicillium olsonii</name>
    <dbReference type="NCBI Taxonomy" id="99116"/>
    <lineage>
        <taxon>Eukaryota</taxon>
        <taxon>Fungi</taxon>
        <taxon>Dikarya</taxon>
        <taxon>Ascomycota</taxon>
        <taxon>Pezizomycotina</taxon>
        <taxon>Eurotiomycetes</taxon>
        <taxon>Eurotiomycetidae</taxon>
        <taxon>Eurotiales</taxon>
        <taxon>Aspergillaceae</taxon>
        <taxon>Penicillium</taxon>
    </lineage>
</organism>
<dbReference type="OrthoDB" id="5339271at2759"/>
<dbReference type="Pfam" id="PF13847">
    <property type="entry name" value="Methyltransf_31"/>
    <property type="match status" value="1"/>
</dbReference>
<evidence type="ECO:0000313" key="3">
    <source>
        <dbReference type="Proteomes" id="UP001153618"/>
    </source>
</evidence>
<dbReference type="InterPro" id="IPR029063">
    <property type="entry name" value="SAM-dependent_MTases_sf"/>
</dbReference>
<accession>A0A9W4HEB0</accession>
<comment type="caution">
    <text evidence="2">The sequence shown here is derived from an EMBL/GenBank/DDBJ whole genome shotgun (WGS) entry which is preliminary data.</text>
</comment>
<evidence type="ECO:0000313" key="2">
    <source>
        <dbReference type="EMBL" id="CAG7983739.1"/>
    </source>
</evidence>
<protein>
    <recommendedName>
        <fullName evidence="1">Methyltransferase domain-containing protein</fullName>
    </recommendedName>
</protein>
<dbReference type="InterPro" id="IPR025714">
    <property type="entry name" value="Methyltranfer_dom"/>
</dbReference>
<dbReference type="PANTHER" id="PTHR42912">
    <property type="entry name" value="METHYLTRANSFERASE"/>
    <property type="match status" value="1"/>
</dbReference>
<dbReference type="CDD" id="cd02440">
    <property type="entry name" value="AdoMet_MTases"/>
    <property type="match status" value="1"/>
</dbReference>